<dbReference type="InterPro" id="IPR051916">
    <property type="entry name" value="GPI-anchor_lipid_remodeler"/>
</dbReference>
<keyword evidence="1" id="KW-1133">Transmembrane helix</keyword>
<comment type="caution">
    <text evidence="3">The sequence shown here is derived from an EMBL/GenBank/DDBJ whole genome shotgun (WGS) entry which is preliminary data.</text>
</comment>
<dbReference type="Gene3D" id="3.60.10.10">
    <property type="entry name" value="Endonuclease/exonuclease/phosphatase"/>
    <property type="match status" value="1"/>
</dbReference>
<sequence>MTEKLKYITPFTSLSTLNKLILFFNILAALSLLASYLAPIVSPQKNWVFAFLGLGYPILFLINLIFCSYWAIRKNLLFLLSALCLVAGFNIFFNNINFNIKTAKPNGSFRIMAYNVHNFNGLEKPINLPKYTQTLAIIKANAPEILTIEEFHLQSAQYKIIDSLRSVLNTSHFYFEPFIKTPFDSTGLAIFSKFPIINRGIVDLSGKHYQNKGIFADIKTPKKIIRIYCLHLESLNFDSNEYKNLDQYKLPAYAMIKNISVKLKKGFINRSVQANTLKRELAICKYPYIIAGDFNDTPASYAVNSISAGLKNSFREQGIGLGVTFNSKIPLLQIDYILASPEFTIKDHQVIDKKISDHKPVYSDVYLP</sequence>
<accession>A0A929KZA0</accession>
<dbReference type="Pfam" id="PF03372">
    <property type="entry name" value="Exo_endo_phos"/>
    <property type="match status" value="1"/>
</dbReference>
<reference evidence="3" key="1">
    <citation type="submission" date="2020-10" db="EMBL/GenBank/DDBJ databases">
        <title>Mucilaginibacter mali sp. nov., isolated from rhizosphere soil of apple orchard.</title>
        <authorList>
            <person name="Lee J.-S."/>
            <person name="Kim H.S."/>
            <person name="Kim J.-S."/>
        </authorList>
    </citation>
    <scope>NUCLEOTIDE SEQUENCE</scope>
    <source>
        <strain evidence="3">KCTC 22746</strain>
    </source>
</reference>
<evidence type="ECO:0000259" key="2">
    <source>
        <dbReference type="Pfam" id="PF03372"/>
    </source>
</evidence>
<evidence type="ECO:0000313" key="4">
    <source>
        <dbReference type="Proteomes" id="UP000622475"/>
    </source>
</evidence>
<dbReference type="PANTHER" id="PTHR14859:SF15">
    <property type="entry name" value="ENDONUCLEASE_EXONUCLEASE_PHOSPHATASE DOMAIN-CONTAINING PROTEIN"/>
    <property type="match status" value="1"/>
</dbReference>
<dbReference type="PANTHER" id="PTHR14859">
    <property type="entry name" value="CALCOFLUOR WHITE HYPERSENSITIVE PROTEIN PRECURSOR"/>
    <property type="match status" value="1"/>
</dbReference>
<dbReference type="InterPro" id="IPR036691">
    <property type="entry name" value="Endo/exonu/phosph_ase_sf"/>
</dbReference>
<feature type="transmembrane region" description="Helical" evidence="1">
    <location>
        <begin position="20"/>
        <end position="41"/>
    </location>
</feature>
<keyword evidence="4" id="KW-1185">Reference proteome</keyword>
<dbReference type="GO" id="GO:0016020">
    <property type="term" value="C:membrane"/>
    <property type="evidence" value="ECO:0007669"/>
    <property type="project" value="GOC"/>
</dbReference>
<keyword evidence="3" id="KW-0378">Hydrolase</keyword>
<dbReference type="SUPFAM" id="SSF56219">
    <property type="entry name" value="DNase I-like"/>
    <property type="match status" value="1"/>
</dbReference>
<dbReference type="InterPro" id="IPR005135">
    <property type="entry name" value="Endo/exonuclease/phosphatase"/>
</dbReference>
<protein>
    <submittedName>
        <fullName evidence="3">Endonuclease/exonuclease/phosphatase family protein</fullName>
    </submittedName>
</protein>
<evidence type="ECO:0000256" key="1">
    <source>
        <dbReference type="SAM" id="Phobius"/>
    </source>
</evidence>
<keyword evidence="3" id="KW-0255">Endonuclease</keyword>
<evidence type="ECO:0000313" key="3">
    <source>
        <dbReference type="EMBL" id="MBE9660406.1"/>
    </source>
</evidence>
<dbReference type="Proteomes" id="UP000622475">
    <property type="component" value="Unassembled WGS sequence"/>
</dbReference>
<dbReference type="GO" id="GO:0006506">
    <property type="term" value="P:GPI anchor biosynthetic process"/>
    <property type="evidence" value="ECO:0007669"/>
    <property type="project" value="TreeGrafter"/>
</dbReference>
<keyword evidence="1" id="KW-0472">Membrane</keyword>
<feature type="domain" description="Endonuclease/exonuclease/phosphatase" evidence="2">
    <location>
        <begin position="284"/>
        <end position="358"/>
    </location>
</feature>
<keyword evidence="1" id="KW-0812">Transmembrane</keyword>
<dbReference type="CDD" id="cd09084">
    <property type="entry name" value="EEP-2"/>
    <property type="match status" value="1"/>
</dbReference>
<dbReference type="EMBL" id="JADFFL010000001">
    <property type="protein sequence ID" value="MBE9660406.1"/>
    <property type="molecule type" value="Genomic_DNA"/>
</dbReference>
<gene>
    <name evidence="3" type="ORF">IRJ16_00780</name>
</gene>
<feature type="transmembrane region" description="Helical" evidence="1">
    <location>
        <begin position="47"/>
        <end position="69"/>
    </location>
</feature>
<dbReference type="AlphaFoldDB" id="A0A929KZA0"/>
<feature type="transmembrane region" description="Helical" evidence="1">
    <location>
        <begin position="76"/>
        <end position="93"/>
    </location>
</feature>
<dbReference type="RefSeq" id="WP_194109609.1">
    <property type="nucleotide sequence ID" value="NZ_JADFFL010000001.1"/>
</dbReference>
<name>A0A929KZA0_9SPHI</name>
<keyword evidence="3" id="KW-0540">Nuclease</keyword>
<dbReference type="GO" id="GO:0004519">
    <property type="term" value="F:endonuclease activity"/>
    <property type="evidence" value="ECO:0007669"/>
    <property type="project" value="UniProtKB-KW"/>
</dbReference>
<organism evidence="3 4">
    <name type="scientific">Mucilaginibacter myungsuensis</name>
    <dbReference type="NCBI Taxonomy" id="649104"/>
    <lineage>
        <taxon>Bacteria</taxon>
        <taxon>Pseudomonadati</taxon>
        <taxon>Bacteroidota</taxon>
        <taxon>Sphingobacteriia</taxon>
        <taxon>Sphingobacteriales</taxon>
        <taxon>Sphingobacteriaceae</taxon>
        <taxon>Mucilaginibacter</taxon>
    </lineage>
</organism>
<proteinExistence type="predicted"/>